<dbReference type="OrthoDB" id="6775482at2759"/>
<feature type="region of interest" description="Disordered" evidence="1">
    <location>
        <begin position="90"/>
        <end position="127"/>
    </location>
</feature>
<organism evidence="2 3">
    <name type="scientific">Mytilus edulis</name>
    <name type="common">Blue mussel</name>
    <dbReference type="NCBI Taxonomy" id="6550"/>
    <lineage>
        <taxon>Eukaryota</taxon>
        <taxon>Metazoa</taxon>
        <taxon>Spiralia</taxon>
        <taxon>Lophotrochozoa</taxon>
        <taxon>Mollusca</taxon>
        <taxon>Bivalvia</taxon>
        <taxon>Autobranchia</taxon>
        <taxon>Pteriomorphia</taxon>
        <taxon>Mytilida</taxon>
        <taxon>Mytiloidea</taxon>
        <taxon>Mytilidae</taxon>
        <taxon>Mytilinae</taxon>
        <taxon>Mytilus</taxon>
    </lineage>
</organism>
<evidence type="ECO:0000256" key="1">
    <source>
        <dbReference type="SAM" id="MobiDB-lite"/>
    </source>
</evidence>
<protein>
    <submittedName>
        <fullName evidence="2">Uncharacterized protein</fullName>
    </submittedName>
</protein>
<evidence type="ECO:0000313" key="2">
    <source>
        <dbReference type="EMBL" id="CAG2190057.1"/>
    </source>
</evidence>
<feature type="region of interest" description="Disordered" evidence="1">
    <location>
        <begin position="32"/>
        <end position="60"/>
    </location>
</feature>
<feature type="compositionally biased region" description="Polar residues" evidence="1">
    <location>
        <begin position="102"/>
        <end position="127"/>
    </location>
</feature>
<dbReference type="EMBL" id="CAJPWZ010000311">
    <property type="protein sequence ID" value="CAG2190057.1"/>
    <property type="molecule type" value="Genomic_DNA"/>
</dbReference>
<gene>
    <name evidence="2" type="ORF">MEDL_5400</name>
</gene>
<comment type="caution">
    <text evidence="2">The sequence shown here is derived from an EMBL/GenBank/DDBJ whole genome shotgun (WGS) entry which is preliminary data.</text>
</comment>
<accession>A0A8S3Q284</accession>
<dbReference type="AlphaFoldDB" id="A0A8S3Q284"/>
<dbReference type="Proteomes" id="UP000683360">
    <property type="component" value="Unassembled WGS sequence"/>
</dbReference>
<keyword evidence="3" id="KW-1185">Reference proteome</keyword>
<sequence length="336" mass="38001">MFEKSDYTNKNHYTSVNIVYNTVTLKPSVKNGEVEATSTHQRLQSTPLPSPAGSSGTDPNLNTFVPVVEIITDDHEEITKPVHVDQTTVDEISKPSSEKTTMKTSISSQQYGSTSTQHNVSSEPTGIDSENISPNLQALDILGDPNDHVEEVNKIDLNCDNLKVHKRVMDQLNNNDDIGSIADTLKYSSGDIDLIEMNTRGQSNNNLWFAMRKVFLKTVFLKTRYQLSHQVQKSPVASCSTGHLNFRQLVRHWKRYHELEIHAHKCPLCGITDTRRNDLKWHIRVMHWVTGGNMENLMKSVVGVIIINTQYKEPGTAVLSKYVRVSVEYICYQFGR</sequence>
<reference evidence="2" key="1">
    <citation type="submission" date="2021-03" db="EMBL/GenBank/DDBJ databases">
        <authorList>
            <person name="Bekaert M."/>
        </authorList>
    </citation>
    <scope>NUCLEOTIDE SEQUENCE</scope>
</reference>
<feature type="compositionally biased region" description="Basic and acidic residues" evidence="1">
    <location>
        <begin position="91"/>
        <end position="101"/>
    </location>
</feature>
<evidence type="ECO:0000313" key="3">
    <source>
        <dbReference type="Proteomes" id="UP000683360"/>
    </source>
</evidence>
<proteinExistence type="predicted"/>
<name>A0A8S3Q284_MYTED</name>
<feature type="compositionally biased region" description="Polar residues" evidence="1">
    <location>
        <begin position="36"/>
        <end position="60"/>
    </location>
</feature>